<dbReference type="GO" id="GO:0051726">
    <property type="term" value="P:regulation of cell cycle"/>
    <property type="evidence" value="ECO:0007669"/>
    <property type="project" value="UniProtKB-ARBA"/>
</dbReference>
<gene>
    <name evidence="8" type="ORF">M427DRAFT_140623</name>
</gene>
<accession>A0A138ZYT9</accession>
<evidence type="ECO:0000256" key="2">
    <source>
        <dbReference type="ARBA" id="ARBA00022618"/>
    </source>
</evidence>
<dbReference type="FunFam" id="1.10.472.10:FF:000010">
    <property type="entry name" value="G1/S-specific cyclin Cln1"/>
    <property type="match status" value="1"/>
</dbReference>
<evidence type="ECO:0000256" key="3">
    <source>
        <dbReference type="ARBA" id="ARBA00023127"/>
    </source>
</evidence>
<dbReference type="GO" id="GO:0019887">
    <property type="term" value="F:protein kinase regulator activity"/>
    <property type="evidence" value="ECO:0007669"/>
    <property type="project" value="UniProtKB-ARBA"/>
</dbReference>
<organism evidence="8 9">
    <name type="scientific">Gonapodya prolifera (strain JEL478)</name>
    <name type="common">Monoblepharis prolifera</name>
    <dbReference type="NCBI Taxonomy" id="1344416"/>
    <lineage>
        <taxon>Eukaryota</taxon>
        <taxon>Fungi</taxon>
        <taxon>Fungi incertae sedis</taxon>
        <taxon>Chytridiomycota</taxon>
        <taxon>Chytridiomycota incertae sedis</taxon>
        <taxon>Monoblepharidomycetes</taxon>
        <taxon>Monoblepharidales</taxon>
        <taxon>Gonapodyaceae</taxon>
        <taxon>Gonapodya</taxon>
    </lineage>
</organism>
<dbReference type="Proteomes" id="UP000070544">
    <property type="component" value="Unassembled WGS sequence"/>
</dbReference>
<evidence type="ECO:0000256" key="1">
    <source>
        <dbReference type="ARBA" id="ARBA00008742"/>
    </source>
</evidence>
<evidence type="ECO:0000259" key="7">
    <source>
        <dbReference type="SMART" id="SM00385"/>
    </source>
</evidence>
<dbReference type="SMART" id="SM00385">
    <property type="entry name" value="CYCLIN"/>
    <property type="match status" value="1"/>
</dbReference>
<comment type="similarity">
    <text evidence="1 5">Belongs to the cyclin family.</text>
</comment>
<sequence length="373" mass="40790">MPASRRAALHDGWDEYAASYLAHARADDHRALPFATYLSAQPHLTPAMRQTLVSWLKDVKNNLGLHSHTLALGVYLMDMYLSCRSIPRQDFQLLGIVALFVASKYVDIPRRCMAASNVGALCCGVYPHADIVEMEHRLLEVVNFDLSWISPQGLLALATGQIRSMDGRDEEYGPVIPRDPVPLNINLIDDVLDLHPLTSASPSPASSRSDDAEEPDPTFATLSLPPPLLRLAHGILEKALEHSRFIGLSSCTMAVSSLLAADRLLMLAQRMDRTLLTPPTIFHLLATFSPSSPTPAATFATSIPEVAFHLANVAIVDGLVEMPPLPPLDPPPPPSPNGGNATLLETEYLLSEYDFAPNDDVRREAHSQDPIFF</sequence>
<dbReference type="PANTHER" id="PTHR10177">
    <property type="entry name" value="CYCLINS"/>
    <property type="match status" value="1"/>
</dbReference>
<keyword evidence="4" id="KW-0131">Cell cycle</keyword>
<dbReference type="GO" id="GO:0051301">
    <property type="term" value="P:cell division"/>
    <property type="evidence" value="ECO:0007669"/>
    <property type="project" value="UniProtKB-KW"/>
</dbReference>
<dbReference type="SUPFAM" id="SSF47954">
    <property type="entry name" value="Cyclin-like"/>
    <property type="match status" value="1"/>
</dbReference>
<evidence type="ECO:0000313" key="9">
    <source>
        <dbReference type="Proteomes" id="UP000070544"/>
    </source>
</evidence>
<dbReference type="STRING" id="1344416.A0A138ZYT9"/>
<dbReference type="Gene3D" id="1.10.472.10">
    <property type="entry name" value="Cyclin-like"/>
    <property type="match status" value="1"/>
</dbReference>
<evidence type="ECO:0000256" key="6">
    <source>
        <dbReference type="SAM" id="MobiDB-lite"/>
    </source>
</evidence>
<dbReference type="InterPro" id="IPR013763">
    <property type="entry name" value="Cyclin-like_dom"/>
</dbReference>
<dbReference type="AlphaFoldDB" id="A0A138ZYT9"/>
<dbReference type="InterPro" id="IPR006671">
    <property type="entry name" value="Cyclin_N"/>
</dbReference>
<dbReference type="InterPro" id="IPR036915">
    <property type="entry name" value="Cyclin-like_sf"/>
</dbReference>
<dbReference type="OrthoDB" id="5003985at2759"/>
<protein>
    <submittedName>
        <fullName evidence="8">Cyclin-like protein</fullName>
    </submittedName>
</protein>
<proteinExistence type="inferred from homology"/>
<evidence type="ECO:0000313" key="8">
    <source>
        <dbReference type="EMBL" id="KXS09676.1"/>
    </source>
</evidence>
<evidence type="ECO:0000256" key="4">
    <source>
        <dbReference type="ARBA" id="ARBA00023306"/>
    </source>
</evidence>
<evidence type="ECO:0000256" key="5">
    <source>
        <dbReference type="RuleBase" id="RU000383"/>
    </source>
</evidence>
<dbReference type="InterPro" id="IPR039361">
    <property type="entry name" value="Cyclin"/>
</dbReference>
<reference evidence="8 9" key="1">
    <citation type="journal article" date="2015" name="Genome Biol. Evol.">
        <title>Phylogenomic analyses indicate that early fungi evolved digesting cell walls of algal ancestors of land plants.</title>
        <authorList>
            <person name="Chang Y."/>
            <person name="Wang S."/>
            <person name="Sekimoto S."/>
            <person name="Aerts A.L."/>
            <person name="Choi C."/>
            <person name="Clum A."/>
            <person name="LaButti K.M."/>
            <person name="Lindquist E.A."/>
            <person name="Yee Ngan C."/>
            <person name="Ohm R.A."/>
            <person name="Salamov A.A."/>
            <person name="Grigoriev I.V."/>
            <person name="Spatafora J.W."/>
            <person name="Berbee M.L."/>
        </authorList>
    </citation>
    <scope>NUCLEOTIDE SEQUENCE [LARGE SCALE GENOMIC DNA]</scope>
    <source>
        <strain evidence="8 9">JEL478</strain>
    </source>
</reference>
<feature type="region of interest" description="Disordered" evidence="6">
    <location>
        <begin position="199"/>
        <end position="221"/>
    </location>
</feature>
<keyword evidence="3 5" id="KW-0195">Cyclin</keyword>
<keyword evidence="2" id="KW-0132">Cell division</keyword>
<dbReference type="Pfam" id="PF00134">
    <property type="entry name" value="Cyclin_N"/>
    <property type="match status" value="1"/>
</dbReference>
<dbReference type="EMBL" id="KQ965855">
    <property type="protein sequence ID" value="KXS09676.1"/>
    <property type="molecule type" value="Genomic_DNA"/>
</dbReference>
<feature type="domain" description="Cyclin-like" evidence="7">
    <location>
        <begin position="54"/>
        <end position="140"/>
    </location>
</feature>
<keyword evidence="9" id="KW-1185">Reference proteome</keyword>
<name>A0A138ZYT9_GONPJ</name>